<keyword evidence="8 17" id="KW-0812">Transmembrane</keyword>
<comment type="catalytic activity">
    <reaction evidence="16 17">
        <text>a ubiquinone + NADH + 5 H(+)(in) = a ubiquinol + NAD(+) + 4 H(+)(out)</text>
        <dbReference type="Rhea" id="RHEA:29091"/>
        <dbReference type="Rhea" id="RHEA-COMP:9565"/>
        <dbReference type="Rhea" id="RHEA-COMP:9566"/>
        <dbReference type="ChEBI" id="CHEBI:15378"/>
        <dbReference type="ChEBI" id="CHEBI:16389"/>
        <dbReference type="ChEBI" id="CHEBI:17976"/>
        <dbReference type="ChEBI" id="CHEBI:57540"/>
        <dbReference type="ChEBI" id="CHEBI:57945"/>
        <dbReference type="EC" id="7.1.1.2"/>
    </reaction>
</comment>
<sequence>MMMMLFFLVYWMGAISFVLKRKHLILLLLSLEFMIISLYMGMTIYFYLYSYESFFLMIFLTMSVCESALGLSILVIMIRTFGNDYFNTFNVLW</sequence>
<keyword evidence="15 17" id="KW-0472">Membrane</keyword>
<dbReference type="AlphaFoldDB" id="S4SUP5"/>
<dbReference type="Gene3D" id="1.10.287.3510">
    <property type="match status" value="1"/>
</dbReference>
<evidence type="ECO:0000256" key="11">
    <source>
        <dbReference type="ARBA" id="ARBA00022989"/>
    </source>
</evidence>
<dbReference type="Pfam" id="PF00420">
    <property type="entry name" value="Oxidored_q2"/>
    <property type="match status" value="1"/>
</dbReference>
<dbReference type="GO" id="GO:0016651">
    <property type="term" value="F:oxidoreductase activity, acting on NAD(P)H"/>
    <property type="evidence" value="ECO:0007669"/>
    <property type="project" value="InterPro"/>
</dbReference>
<evidence type="ECO:0000256" key="1">
    <source>
        <dbReference type="ARBA" id="ARBA00003257"/>
    </source>
</evidence>
<geneLocation type="mitochondrion" evidence="18"/>
<dbReference type="GO" id="GO:0005743">
    <property type="term" value="C:mitochondrial inner membrane"/>
    <property type="evidence" value="ECO:0007669"/>
    <property type="project" value="UniProtKB-SubCell"/>
</dbReference>
<dbReference type="GO" id="GO:0008137">
    <property type="term" value="F:NADH dehydrogenase (ubiquinone) activity"/>
    <property type="evidence" value="ECO:0007669"/>
    <property type="project" value="UniProtKB-EC"/>
</dbReference>
<evidence type="ECO:0000256" key="6">
    <source>
        <dbReference type="ARBA" id="ARBA00022448"/>
    </source>
</evidence>
<evidence type="ECO:0000256" key="4">
    <source>
        <dbReference type="ARBA" id="ARBA00012944"/>
    </source>
</evidence>
<dbReference type="EMBL" id="JX313671">
    <property type="protein sequence ID" value="AFQ62205.1"/>
    <property type="molecule type" value="Genomic_DNA"/>
</dbReference>
<protein>
    <recommendedName>
        <fullName evidence="5 17">NADH-ubiquinone oxidoreductase chain 4L</fullName>
        <ecNumber evidence="4 17">7.1.1.2</ecNumber>
    </recommendedName>
</protein>
<evidence type="ECO:0000256" key="15">
    <source>
        <dbReference type="ARBA" id="ARBA00023136"/>
    </source>
</evidence>
<organism evidence="18">
    <name type="scientific">Xyletinus sp. XYL01</name>
    <dbReference type="NCBI Taxonomy" id="1227479"/>
    <lineage>
        <taxon>Eukaryota</taxon>
        <taxon>Metazoa</taxon>
        <taxon>Ecdysozoa</taxon>
        <taxon>Arthropoda</taxon>
        <taxon>Hexapoda</taxon>
        <taxon>Insecta</taxon>
        <taxon>Pterygota</taxon>
        <taxon>Neoptera</taxon>
        <taxon>Endopterygota</taxon>
        <taxon>Coleoptera</taxon>
        <taxon>Polyphaga</taxon>
        <taxon>Bostrichiformia</taxon>
        <taxon>Ptinidae</taxon>
        <taxon>Xyletininae</taxon>
        <taxon>Xyletinus</taxon>
    </lineage>
</organism>
<comment type="function">
    <text evidence="17">Core subunit of the mitochondrial membrane respiratory chain NADH dehydrogenase (Complex I) which catalyzes electron transfer from NADH through the respiratory chain, using ubiquinone as an electron acceptor.</text>
</comment>
<proteinExistence type="inferred from homology"/>
<evidence type="ECO:0000256" key="14">
    <source>
        <dbReference type="ARBA" id="ARBA00023128"/>
    </source>
</evidence>
<evidence type="ECO:0000256" key="5">
    <source>
        <dbReference type="ARBA" id="ARBA00016612"/>
    </source>
</evidence>
<keyword evidence="17" id="KW-0999">Mitochondrion inner membrane</keyword>
<keyword evidence="6 17" id="KW-0813">Transport</keyword>
<keyword evidence="7 17" id="KW-0679">Respiratory chain</keyword>
<dbReference type="GO" id="GO:0030964">
    <property type="term" value="C:NADH dehydrogenase complex"/>
    <property type="evidence" value="ECO:0007669"/>
    <property type="project" value="TreeGrafter"/>
</dbReference>
<evidence type="ECO:0000256" key="10">
    <source>
        <dbReference type="ARBA" id="ARBA00022982"/>
    </source>
</evidence>
<keyword evidence="10 17" id="KW-0249">Electron transport</keyword>
<evidence type="ECO:0000256" key="12">
    <source>
        <dbReference type="ARBA" id="ARBA00023027"/>
    </source>
</evidence>
<comment type="subcellular location">
    <subcellularLocation>
        <location evidence="17">Mitochondrion inner membrane</location>
        <topology evidence="17">Multi-pass membrane protein</topology>
    </subcellularLocation>
    <subcellularLocation>
        <location evidence="2">Mitochondrion membrane</location>
        <topology evidence="2">Multi-pass membrane protein</topology>
    </subcellularLocation>
</comment>
<evidence type="ECO:0000256" key="17">
    <source>
        <dbReference type="RuleBase" id="RU004419"/>
    </source>
</evidence>
<feature type="transmembrane region" description="Helical" evidence="17">
    <location>
        <begin position="26"/>
        <end position="48"/>
    </location>
</feature>
<dbReference type="PANTHER" id="PTHR11434">
    <property type="entry name" value="NADH-UBIQUINONE OXIDOREDUCTASE SUBUNIT ND4L"/>
    <property type="match status" value="1"/>
</dbReference>
<keyword evidence="11 17" id="KW-1133">Transmembrane helix</keyword>
<name>S4SUP5_9COLE</name>
<dbReference type="InterPro" id="IPR001133">
    <property type="entry name" value="NADH_UbQ_OxRdtase_chain4L/K"/>
</dbReference>
<evidence type="ECO:0000256" key="13">
    <source>
        <dbReference type="ARBA" id="ARBA00023075"/>
    </source>
</evidence>
<evidence type="ECO:0000313" key="18">
    <source>
        <dbReference type="EMBL" id="AFQ62205.1"/>
    </source>
</evidence>
<keyword evidence="9 17" id="KW-1278">Translocase</keyword>
<dbReference type="InterPro" id="IPR039428">
    <property type="entry name" value="NUOK/Mnh_C1-like"/>
</dbReference>
<accession>S4SUP5</accession>
<dbReference type="GO" id="GO:0042773">
    <property type="term" value="P:ATP synthesis coupled electron transport"/>
    <property type="evidence" value="ECO:0007669"/>
    <property type="project" value="UniProtKB-UniRule"/>
</dbReference>
<dbReference type="EC" id="7.1.1.2" evidence="4 17"/>
<dbReference type="PANTHER" id="PTHR11434:SF0">
    <property type="entry name" value="NADH-UBIQUINONE OXIDOREDUCTASE CHAIN 4L"/>
    <property type="match status" value="1"/>
</dbReference>
<feature type="transmembrane region" description="Helical" evidence="17">
    <location>
        <begin position="55"/>
        <end position="78"/>
    </location>
</feature>
<reference evidence="18" key="1">
    <citation type="submission" date="2012-07" db="EMBL/GenBank/DDBJ databases">
        <title>Mitogenomics of the Coleoptera under dense taxon sampling.</title>
        <authorList>
            <person name="Timmermans M.J.T.N."/>
            <person name="Lim J."/>
            <person name="Dodsworth S."/>
            <person name="Haran J."/>
            <person name="Ahrens D."/>
            <person name="Bocak L."/>
            <person name="London A."/>
            <person name="Culverwell L."/>
            <person name="Vogler A.P."/>
        </authorList>
    </citation>
    <scope>NUCLEOTIDE SEQUENCE</scope>
</reference>
<evidence type="ECO:0000256" key="8">
    <source>
        <dbReference type="ARBA" id="ARBA00022692"/>
    </source>
</evidence>
<evidence type="ECO:0000256" key="9">
    <source>
        <dbReference type="ARBA" id="ARBA00022967"/>
    </source>
</evidence>
<evidence type="ECO:0000256" key="16">
    <source>
        <dbReference type="ARBA" id="ARBA00049551"/>
    </source>
</evidence>
<comment type="function">
    <text evidence="1">Core subunit of the mitochondrial membrane respiratory chain NADH dehydrogenase (Complex I) that is believed to belong to the minimal assembly required for catalysis. Complex I functions in the transfer of electrons from NADH to the respiratory chain. The immediate electron acceptor for the enzyme is believed to be ubiquinone.</text>
</comment>
<keyword evidence="12 17" id="KW-0520">NAD</keyword>
<evidence type="ECO:0000256" key="2">
    <source>
        <dbReference type="ARBA" id="ARBA00004225"/>
    </source>
</evidence>
<gene>
    <name evidence="18" type="primary">ND4L</name>
</gene>
<evidence type="ECO:0000256" key="3">
    <source>
        <dbReference type="ARBA" id="ARBA00010519"/>
    </source>
</evidence>
<evidence type="ECO:0000256" key="7">
    <source>
        <dbReference type="ARBA" id="ARBA00022660"/>
    </source>
</evidence>
<keyword evidence="13 17" id="KW-0830">Ubiquinone</keyword>
<keyword evidence="14 17" id="KW-0496">Mitochondrion</keyword>
<comment type="similarity">
    <text evidence="3 17">Belongs to the complex I subunit 4L family.</text>
</comment>